<reference evidence="3" key="2">
    <citation type="submission" date="2015-07" db="EMBL/GenBank/DDBJ databases">
        <title>MeaNS - Measles Nucleotide Surveillance Program.</title>
        <authorList>
            <person name="Tran T."/>
            <person name="Druce J."/>
        </authorList>
    </citation>
    <scope>NUCLEOTIDE SEQUENCE</scope>
    <source>
        <strain evidence="3">USNM 41457</strain>
    </source>
</reference>
<feature type="compositionally biased region" description="Basic and acidic residues" evidence="1">
    <location>
        <begin position="32"/>
        <end position="57"/>
    </location>
</feature>
<keyword evidence="4" id="KW-1185">Reference proteome</keyword>
<feature type="signal peptide" evidence="2">
    <location>
        <begin position="1"/>
        <end position="20"/>
    </location>
</feature>
<dbReference type="VEuPathDB" id="MicrosporidiaDB:EDEG_01920"/>
<reference evidence="3" key="1">
    <citation type="submission" date="2011-08" db="EMBL/GenBank/DDBJ databases">
        <authorList>
            <person name="Liu Z.J."/>
            <person name="Shi F.L."/>
            <person name="Lu J.Q."/>
            <person name="Li M."/>
            <person name="Wang Z.L."/>
        </authorList>
    </citation>
    <scope>NUCLEOTIDE SEQUENCE [LARGE SCALE GENOMIC DNA]</scope>
    <source>
        <strain evidence="3">USNM 41457</strain>
    </source>
</reference>
<feature type="region of interest" description="Disordered" evidence="1">
    <location>
        <begin position="179"/>
        <end position="244"/>
    </location>
</feature>
<name>J9D7M1_EDHAE</name>
<keyword evidence="2" id="KW-0732">Signal</keyword>
<evidence type="ECO:0000313" key="4">
    <source>
        <dbReference type="Proteomes" id="UP000003163"/>
    </source>
</evidence>
<evidence type="ECO:0000256" key="2">
    <source>
        <dbReference type="SAM" id="SignalP"/>
    </source>
</evidence>
<sequence length="244" mass="26552">MHLTNISLYAFLAIFLAIRAEDAAKGAEAPAGEDKKPKDDKSAKNPEDKKGDKKPELASDPESAFKTPKVETKVTSTTTYADVLKTAKQIPKGDAFAYLNYFMSGLNSTFLIFNTKTKELISDNVETALKSLKVEDIAFYLQAPPQFSALLAQIFTDSNFSAWREQIYTYVPKIATTTTTTKTEDKPKDDKKGKDDKKPKDDKGKDGEKPEIAQESPVGPDGGKPEGPEALPDAKAGKAGKAPK</sequence>
<accession>J9D7M1</accession>
<feature type="chain" id="PRO_5003821416" evidence="2">
    <location>
        <begin position="21"/>
        <end position="244"/>
    </location>
</feature>
<dbReference type="AlphaFoldDB" id="J9D7M1"/>
<proteinExistence type="predicted"/>
<dbReference type="HOGENOM" id="CLU_1137985_0_0_1"/>
<protein>
    <submittedName>
        <fullName evidence="3">Uncharacterized protein</fullName>
    </submittedName>
</protein>
<dbReference type="InParanoid" id="J9D7M1"/>
<feature type="region of interest" description="Disordered" evidence="1">
    <location>
        <begin position="26"/>
        <end position="68"/>
    </location>
</feature>
<evidence type="ECO:0000313" key="3">
    <source>
        <dbReference type="EMBL" id="EJW03791.1"/>
    </source>
</evidence>
<dbReference type="Proteomes" id="UP000003163">
    <property type="component" value="Unassembled WGS sequence"/>
</dbReference>
<feature type="compositionally biased region" description="Basic and acidic residues" evidence="1">
    <location>
        <begin position="182"/>
        <end position="212"/>
    </location>
</feature>
<organism evidence="3 4">
    <name type="scientific">Edhazardia aedis (strain USNM 41457)</name>
    <name type="common">Microsporidian parasite</name>
    <dbReference type="NCBI Taxonomy" id="1003232"/>
    <lineage>
        <taxon>Eukaryota</taxon>
        <taxon>Fungi</taxon>
        <taxon>Fungi incertae sedis</taxon>
        <taxon>Microsporidia</taxon>
        <taxon>Edhazardia</taxon>
    </lineage>
</organism>
<gene>
    <name evidence="3" type="ORF">EDEG_01920</name>
</gene>
<dbReference type="EMBL" id="AFBI03000030">
    <property type="protein sequence ID" value="EJW03791.1"/>
    <property type="molecule type" value="Genomic_DNA"/>
</dbReference>
<comment type="caution">
    <text evidence="3">The sequence shown here is derived from an EMBL/GenBank/DDBJ whole genome shotgun (WGS) entry which is preliminary data.</text>
</comment>
<evidence type="ECO:0000256" key="1">
    <source>
        <dbReference type="SAM" id="MobiDB-lite"/>
    </source>
</evidence>